<keyword evidence="12" id="KW-1185">Reference proteome</keyword>
<dbReference type="GO" id="GO:0005886">
    <property type="term" value="C:plasma membrane"/>
    <property type="evidence" value="ECO:0007669"/>
    <property type="project" value="UniProtKB-SubCell"/>
</dbReference>
<dbReference type="Proteomes" id="UP000180166">
    <property type="component" value="Chromosome"/>
</dbReference>
<sequence>MYALVIDDLHKSYGSVRAVDGVSLTVEEGEIFGLLGPNGSGKTTTVECAYGLRAADSGRVRVLGHDPRSDPDSLRTVVGAQLQDSALPERIRVWEAVRLFASLARYPVDVTATLAHWGLAAKRNASYASLSGGQRQRLHVALALVTRPRLVFLDEMTTGLDPNARREVWGLIEQVRRAGATIVLVTHFMDEAERLCDRVAVLRDGKVAAQGTPAQLVRDYGGPTRVVLNGLPPDSVPSTLASVRGVQEVRTTAHRVEVLGEEPFRVGLGHTLAEHGLEKVDLTVSQPSLEDAYLRLMTTGAAR</sequence>
<evidence type="ECO:0000313" key="13">
    <source>
        <dbReference type="Proteomes" id="UP000180166"/>
    </source>
</evidence>
<keyword evidence="7" id="KW-0472">Membrane</keyword>
<evidence type="ECO:0000259" key="9">
    <source>
        <dbReference type="PROSITE" id="PS50893"/>
    </source>
</evidence>
<keyword evidence="2" id="KW-0813">Transport</keyword>
<dbReference type="Proteomes" id="UP000037179">
    <property type="component" value="Unassembled WGS sequence"/>
</dbReference>
<evidence type="ECO:0000256" key="6">
    <source>
        <dbReference type="ARBA" id="ARBA00022967"/>
    </source>
</evidence>
<dbReference type="PANTHER" id="PTHR42711">
    <property type="entry name" value="ABC TRANSPORTER ATP-BINDING PROTEIN"/>
    <property type="match status" value="1"/>
</dbReference>
<gene>
    <name evidence="10" type="ORF">NS506_04305</name>
    <name evidence="11" type="ORF">NSK11_contig00068-0030</name>
</gene>
<dbReference type="InterPro" id="IPR003593">
    <property type="entry name" value="AAA+_ATPase"/>
</dbReference>
<evidence type="ECO:0000256" key="4">
    <source>
        <dbReference type="ARBA" id="ARBA00022741"/>
    </source>
</evidence>
<reference evidence="11 12" key="2">
    <citation type="journal article" date="2016" name="Genome Announc.">
        <title>Draft Genome Sequence of Erythromycin- and Oxytetracycline-Sensitive Nocardia seriolae Strain U-1 (NBRC 110359).</title>
        <authorList>
            <person name="Imajoh M."/>
            <person name="Sukeda M."/>
            <person name="Shimizu M."/>
            <person name="Yamane J."/>
            <person name="Ohnishi K."/>
            <person name="Oshima S."/>
        </authorList>
    </citation>
    <scope>NUCLEOTIDE SEQUENCE [LARGE SCALE GENOMIC DNA]</scope>
    <source>
        <strain evidence="11 12">U-1</strain>
    </source>
</reference>
<comment type="subcellular location">
    <subcellularLocation>
        <location evidence="1">Cell membrane</location>
        <topology evidence="1">Peripheral membrane protein</topology>
    </subcellularLocation>
</comment>
<dbReference type="PROSITE" id="PS50893">
    <property type="entry name" value="ABC_TRANSPORTER_2"/>
    <property type="match status" value="1"/>
</dbReference>
<evidence type="ECO:0000313" key="12">
    <source>
        <dbReference type="Proteomes" id="UP000037179"/>
    </source>
</evidence>
<dbReference type="GO" id="GO:0005524">
    <property type="term" value="F:ATP binding"/>
    <property type="evidence" value="ECO:0007669"/>
    <property type="project" value="UniProtKB-KW"/>
</dbReference>
<keyword evidence="5 10" id="KW-0067">ATP-binding</keyword>
<evidence type="ECO:0000256" key="3">
    <source>
        <dbReference type="ARBA" id="ARBA00022475"/>
    </source>
</evidence>
<protein>
    <submittedName>
        <fullName evidence="10">Arginine/ornithine transport ATP-binding protein AotP</fullName>
    </submittedName>
</protein>
<dbReference type="InterPro" id="IPR050763">
    <property type="entry name" value="ABC_transporter_ATP-binding"/>
</dbReference>
<dbReference type="EMBL" id="BBYQ01000068">
    <property type="protein sequence ID" value="GAP29940.1"/>
    <property type="molecule type" value="Genomic_DNA"/>
</dbReference>
<evidence type="ECO:0000256" key="2">
    <source>
        <dbReference type="ARBA" id="ARBA00022448"/>
    </source>
</evidence>
<accession>A0A0B8NIV2</accession>
<dbReference type="AlphaFoldDB" id="A0A0B8NIV2"/>
<dbReference type="InterPro" id="IPR027417">
    <property type="entry name" value="P-loop_NTPase"/>
</dbReference>
<evidence type="ECO:0000313" key="11">
    <source>
        <dbReference type="EMBL" id="GAP29940.1"/>
    </source>
</evidence>
<reference evidence="12" key="1">
    <citation type="submission" date="2015-07" db="EMBL/GenBank/DDBJ databases">
        <title>Nocardia seriolae U-1 whole genome shotgun sequence.</title>
        <authorList>
            <person name="Imajoh M."/>
            <person name="Fukumoto Y."/>
            <person name="Sukeda M."/>
            <person name="Yamane J."/>
            <person name="Yamasaki K."/>
            <person name="Shimizu M."/>
            <person name="Ohnishi K."/>
            <person name="Oshima S."/>
        </authorList>
    </citation>
    <scope>NUCLEOTIDE SEQUENCE [LARGE SCALE GENOMIC DNA]</scope>
    <source>
        <strain evidence="12">U-1</strain>
    </source>
</reference>
<dbReference type="KEGG" id="nsr:NS506_04305"/>
<organism evidence="11 12">
    <name type="scientific">Nocardia seriolae</name>
    <dbReference type="NCBI Taxonomy" id="37332"/>
    <lineage>
        <taxon>Bacteria</taxon>
        <taxon>Bacillati</taxon>
        <taxon>Actinomycetota</taxon>
        <taxon>Actinomycetes</taxon>
        <taxon>Mycobacteriales</taxon>
        <taxon>Nocardiaceae</taxon>
        <taxon>Nocardia</taxon>
    </lineage>
</organism>
<keyword evidence="3" id="KW-1003">Cell membrane</keyword>
<dbReference type="FunFam" id="3.40.50.300:FF:000589">
    <property type="entry name" value="ABC transporter, ATP-binding subunit"/>
    <property type="match status" value="1"/>
</dbReference>
<dbReference type="OrthoDB" id="9804819at2"/>
<feature type="domain" description="ABC transporter" evidence="9">
    <location>
        <begin position="4"/>
        <end position="229"/>
    </location>
</feature>
<dbReference type="Pfam" id="PF00005">
    <property type="entry name" value="ABC_tran"/>
    <property type="match status" value="1"/>
</dbReference>
<dbReference type="CDD" id="cd03230">
    <property type="entry name" value="ABC_DR_subfamily_A"/>
    <property type="match status" value="1"/>
</dbReference>
<dbReference type="Gene3D" id="3.40.50.300">
    <property type="entry name" value="P-loop containing nucleotide triphosphate hydrolases"/>
    <property type="match status" value="1"/>
</dbReference>
<dbReference type="RefSeq" id="WP_033088899.1">
    <property type="nucleotide sequence ID" value="NZ_AP017900.1"/>
</dbReference>
<keyword evidence="6" id="KW-1278">Translocase</keyword>
<keyword evidence="4" id="KW-0547">Nucleotide-binding</keyword>
<keyword evidence="8" id="KW-0046">Antibiotic resistance</keyword>
<dbReference type="InterPro" id="IPR003439">
    <property type="entry name" value="ABC_transporter-like_ATP-bd"/>
</dbReference>
<dbReference type="GO" id="GO:0016887">
    <property type="term" value="F:ATP hydrolysis activity"/>
    <property type="evidence" value="ECO:0007669"/>
    <property type="project" value="InterPro"/>
</dbReference>
<proteinExistence type="predicted"/>
<dbReference type="GO" id="GO:0046677">
    <property type="term" value="P:response to antibiotic"/>
    <property type="evidence" value="ECO:0007669"/>
    <property type="project" value="UniProtKB-KW"/>
</dbReference>
<name>A0A0B8NIV2_9NOCA</name>
<evidence type="ECO:0000256" key="5">
    <source>
        <dbReference type="ARBA" id="ARBA00022840"/>
    </source>
</evidence>
<evidence type="ECO:0000256" key="7">
    <source>
        <dbReference type="ARBA" id="ARBA00023136"/>
    </source>
</evidence>
<dbReference type="GO" id="GO:0055085">
    <property type="term" value="P:transmembrane transport"/>
    <property type="evidence" value="ECO:0007669"/>
    <property type="project" value="UniProtKB-ARBA"/>
</dbReference>
<evidence type="ECO:0000256" key="8">
    <source>
        <dbReference type="ARBA" id="ARBA00023251"/>
    </source>
</evidence>
<dbReference type="EMBL" id="CP017839">
    <property type="protein sequence ID" value="APA98353.1"/>
    <property type="molecule type" value="Genomic_DNA"/>
</dbReference>
<evidence type="ECO:0000256" key="1">
    <source>
        <dbReference type="ARBA" id="ARBA00004202"/>
    </source>
</evidence>
<dbReference type="SMART" id="SM00382">
    <property type="entry name" value="AAA"/>
    <property type="match status" value="1"/>
</dbReference>
<evidence type="ECO:0000313" key="10">
    <source>
        <dbReference type="EMBL" id="APA98353.1"/>
    </source>
</evidence>
<dbReference type="PANTHER" id="PTHR42711:SF16">
    <property type="entry name" value="ABC TRANSPORTER ATP-BINDING PROTEIN"/>
    <property type="match status" value="1"/>
</dbReference>
<dbReference type="SUPFAM" id="SSF52540">
    <property type="entry name" value="P-loop containing nucleoside triphosphate hydrolases"/>
    <property type="match status" value="1"/>
</dbReference>
<reference evidence="10 13" key="3">
    <citation type="submission" date="2016-10" db="EMBL/GenBank/DDBJ databases">
        <title>Genome sequence of Nocardia seriolae strain EM150506, isolated from Anguila japonica.</title>
        <authorList>
            <person name="Han H.-J."/>
        </authorList>
    </citation>
    <scope>NUCLEOTIDE SEQUENCE [LARGE SCALE GENOMIC DNA]</scope>
    <source>
        <strain evidence="10 13">EM150506</strain>
    </source>
</reference>